<name>A0A4R3JPA4_9FIRM</name>
<keyword evidence="5" id="KW-1185">Reference proteome</keyword>
<dbReference type="Proteomes" id="UP000294613">
    <property type="component" value="Unassembled WGS sequence"/>
</dbReference>
<dbReference type="RefSeq" id="WP_174704838.1">
    <property type="nucleotide sequence ID" value="NZ_BHEO01000002.1"/>
</dbReference>
<evidence type="ECO:0000313" key="2">
    <source>
        <dbReference type="EMBL" id="GBU04471.1"/>
    </source>
</evidence>
<dbReference type="AlphaFoldDB" id="A0A4R3JPA4"/>
<reference evidence="3 4" key="2">
    <citation type="submission" date="2019-03" db="EMBL/GenBank/DDBJ databases">
        <title>Genomic Encyclopedia of Type Strains, Phase IV (KMG-IV): sequencing the most valuable type-strain genomes for metagenomic binning, comparative biology and taxonomic classification.</title>
        <authorList>
            <person name="Goeker M."/>
        </authorList>
    </citation>
    <scope>NUCLEOTIDE SEQUENCE [LARGE SCALE GENOMIC DNA]</scope>
    <source>
        <strain evidence="3 4">DSM 103426</strain>
    </source>
</reference>
<feature type="transmembrane region" description="Helical" evidence="1">
    <location>
        <begin position="318"/>
        <end position="336"/>
    </location>
</feature>
<gene>
    <name evidence="3" type="ORF">EDD74_10865</name>
    <name evidence="2" type="ORF">FAEUMB_10120</name>
</gene>
<keyword evidence="1" id="KW-0812">Transmembrane</keyword>
<protein>
    <recommendedName>
        <fullName evidence="6">MacB-like protein</fullName>
    </recommendedName>
</protein>
<evidence type="ECO:0000313" key="5">
    <source>
        <dbReference type="Proteomes" id="UP000702954"/>
    </source>
</evidence>
<evidence type="ECO:0000256" key="1">
    <source>
        <dbReference type="SAM" id="Phobius"/>
    </source>
</evidence>
<comment type="caution">
    <text evidence="3">The sequence shown here is derived from an EMBL/GenBank/DDBJ whole genome shotgun (WGS) entry which is preliminary data.</text>
</comment>
<reference evidence="2 5" key="1">
    <citation type="journal article" date="2018" name="Int. J. Syst. Evol. Microbiol.">
        <title>Draft Genome Sequence of Faecalimonas umbilicata JCM 30896T, an Acetate-Producing Bacterium Isolated from Human Feces.</title>
        <authorList>
            <person name="Sakamoto M."/>
            <person name="Ikeyama N."/>
            <person name="Yuki M."/>
            <person name="Ohkuma M."/>
        </authorList>
    </citation>
    <scope>NUCLEOTIDE SEQUENCE [LARGE SCALE GENOMIC DNA]</scope>
    <source>
        <strain evidence="2 5">EGH7</strain>
    </source>
</reference>
<evidence type="ECO:0000313" key="4">
    <source>
        <dbReference type="Proteomes" id="UP000294613"/>
    </source>
</evidence>
<organism evidence="3 4">
    <name type="scientific">Faecalimonas umbilicata</name>
    <dbReference type="NCBI Taxonomy" id="1912855"/>
    <lineage>
        <taxon>Bacteria</taxon>
        <taxon>Bacillati</taxon>
        <taxon>Bacillota</taxon>
        <taxon>Clostridia</taxon>
        <taxon>Lachnospirales</taxon>
        <taxon>Lachnospiraceae</taxon>
        <taxon>Faecalimonas</taxon>
    </lineage>
</organism>
<dbReference type="Proteomes" id="UP000702954">
    <property type="component" value="Unassembled WGS sequence"/>
</dbReference>
<keyword evidence="1" id="KW-1133">Transmembrane helix</keyword>
<feature type="transmembrane region" description="Helical" evidence="1">
    <location>
        <begin position="215"/>
        <end position="235"/>
    </location>
</feature>
<proteinExistence type="predicted"/>
<keyword evidence="1" id="KW-0472">Membrane</keyword>
<sequence length="375" mass="41688">MKMRKRKWGKAGIILTSACCWCLSLLLLNKIEQRAGCFNGYFSSPAVTCEGVRRFQEQSQNPEILPEITAWSKEEGQQIRGEIRESVTEDVWKLSGNMEHFFVGSLAGGSYPWEKDEEGCMVSTALAEELFGTQMIEGMQVEIAGKEYWIRGCIKSGEAFAAVHAEKGDVMQGIFLSYQDRSVSGSLAKNLLGQIVGREPDGFWEGNLYSAAARIIVTIPAWVLAAICMSGVWSLTGRITDFRLRLIIKLTVAAGICVLTAFGLCLTFRFSPDYLPVMWSDLEFFPSLIEKKWGEFQNVCQFALCPGDAGMLGNFRNIMFAVAGSLLASINISADIKAVLIQKCQNCLEPDNPSEECKDRYSDVDCTRCIHHRAD</sequence>
<feature type="transmembrane region" description="Helical" evidence="1">
    <location>
        <begin position="247"/>
        <end position="270"/>
    </location>
</feature>
<dbReference type="EMBL" id="BHEO01000002">
    <property type="protein sequence ID" value="GBU04471.1"/>
    <property type="molecule type" value="Genomic_DNA"/>
</dbReference>
<evidence type="ECO:0008006" key="6">
    <source>
        <dbReference type="Google" id="ProtNLM"/>
    </source>
</evidence>
<accession>A0A4R3JPA4</accession>
<evidence type="ECO:0000313" key="3">
    <source>
        <dbReference type="EMBL" id="TCS68487.1"/>
    </source>
</evidence>
<dbReference type="EMBL" id="SLZV01000008">
    <property type="protein sequence ID" value="TCS68487.1"/>
    <property type="molecule type" value="Genomic_DNA"/>
</dbReference>